<feature type="compositionally biased region" description="Low complexity" evidence="1">
    <location>
        <begin position="538"/>
        <end position="549"/>
    </location>
</feature>
<feature type="region of interest" description="Disordered" evidence="1">
    <location>
        <begin position="484"/>
        <end position="565"/>
    </location>
</feature>
<keyword evidence="3" id="KW-1185">Reference proteome</keyword>
<sequence>MTLDFSPASALGLANQIRIIEDLVKGTLQHALNSEIGASYSQVPGLDQLGHSHAQVLAGGAGSAADVLGCYKQHVGWLSAALSASIDALTQQESCNARAMDIADEGGSIATETIAFPPRPALSFQPFSFAVPAVGSAASLAQLAAAFAGTDFGAIQRASQAWHTMSGEIADAVTRLAGIADELMTLNSGEVFQKAAEIIGTVVQAGRDFSSNAATMAATLNQVDAVASWGAAQVAGAQASCQAIQDPALRKAAEQEFLTSFMGAEFPAALEAGVPPIAGLMDSAQTTAANWHSAMDSAAGGGGGGGAGGGASAIDVGFRNVAGSGAPVNIQDVLRIGSAGPPLSAGGQPVTIGSTLGVIGQVVDGIHKLIGGVGTQQAGMGADVLAPAAPNMSPLPSLPSGYTPGAHSATPFESMAAVPVTGQQASGKSASTGVAAPAPYGKHAAPSAPVTGTTTPSGGASPPLPMSGAMGAPFMGAWNKRAQGAPIGMSGNPPNSGGGAGGGGLPGFGGGSGMPVAGSANAPQQTGAKGVRGGFMGGMPMAGAGQHGQPQQRKARGKSSSFERDKNINDLIGELKPVLDGPIGAWVREPR</sequence>
<dbReference type="EMBL" id="VOHM01000004">
    <property type="protein sequence ID" value="TWT28513.1"/>
    <property type="molecule type" value="Genomic_DNA"/>
</dbReference>
<proteinExistence type="predicted"/>
<feature type="compositionally biased region" description="Gly residues" evidence="1">
    <location>
        <begin position="496"/>
        <end position="513"/>
    </location>
</feature>
<dbReference type="OrthoDB" id="4428152at2"/>
<feature type="compositionally biased region" description="Low complexity" evidence="1">
    <location>
        <begin position="444"/>
        <end position="461"/>
    </location>
</feature>
<evidence type="ECO:0000313" key="2">
    <source>
        <dbReference type="EMBL" id="TWT28513.1"/>
    </source>
</evidence>
<feature type="region of interest" description="Disordered" evidence="1">
    <location>
        <begin position="423"/>
        <end position="461"/>
    </location>
</feature>
<comment type="caution">
    <text evidence="2">The sequence shown here is derived from an EMBL/GenBank/DDBJ whole genome shotgun (WGS) entry which is preliminary data.</text>
</comment>
<gene>
    <name evidence="2" type="ORF">FRX94_02785</name>
</gene>
<protein>
    <recommendedName>
        <fullName evidence="4">PPE domain-containing protein</fullName>
    </recommendedName>
</protein>
<accession>A0A5C5USQ6</accession>
<name>A0A5C5USQ6_9CORY</name>
<dbReference type="Proteomes" id="UP000320791">
    <property type="component" value="Unassembled WGS sequence"/>
</dbReference>
<organism evidence="2 3">
    <name type="scientific">Corynebacterium canis</name>
    <dbReference type="NCBI Taxonomy" id="679663"/>
    <lineage>
        <taxon>Bacteria</taxon>
        <taxon>Bacillati</taxon>
        <taxon>Actinomycetota</taxon>
        <taxon>Actinomycetes</taxon>
        <taxon>Mycobacteriales</taxon>
        <taxon>Corynebacteriaceae</taxon>
        <taxon>Corynebacterium</taxon>
    </lineage>
</organism>
<evidence type="ECO:0000313" key="3">
    <source>
        <dbReference type="Proteomes" id="UP000320791"/>
    </source>
</evidence>
<reference evidence="2 3" key="1">
    <citation type="submission" date="2019-08" db="EMBL/GenBank/DDBJ databases">
        <authorList>
            <person name="Lei W."/>
        </authorList>
    </citation>
    <scope>NUCLEOTIDE SEQUENCE [LARGE SCALE GENOMIC DNA]</scope>
    <source>
        <strain evidence="2 3">CCUG 58627</strain>
    </source>
</reference>
<feature type="compositionally biased region" description="Polar residues" evidence="1">
    <location>
        <begin position="423"/>
        <end position="432"/>
    </location>
</feature>
<evidence type="ECO:0008006" key="4">
    <source>
        <dbReference type="Google" id="ProtNLM"/>
    </source>
</evidence>
<dbReference type="RefSeq" id="WP_146323598.1">
    <property type="nucleotide sequence ID" value="NZ_BAABLR010000014.1"/>
</dbReference>
<dbReference type="AlphaFoldDB" id="A0A5C5USQ6"/>
<evidence type="ECO:0000256" key="1">
    <source>
        <dbReference type="SAM" id="MobiDB-lite"/>
    </source>
</evidence>